<gene>
    <name evidence="1" type="ORF">ACFOWE_18220</name>
</gene>
<accession>A0ABV8I8D8</accession>
<evidence type="ECO:0000313" key="1">
    <source>
        <dbReference type="EMBL" id="MFC4060244.1"/>
    </source>
</evidence>
<dbReference type="EMBL" id="JBHSBM010000018">
    <property type="protein sequence ID" value="MFC4060244.1"/>
    <property type="molecule type" value="Genomic_DNA"/>
</dbReference>
<dbReference type="Proteomes" id="UP001595850">
    <property type="component" value="Unassembled WGS sequence"/>
</dbReference>
<evidence type="ECO:0000313" key="2">
    <source>
        <dbReference type="Proteomes" id="UP001595850"/>
    </source>
</evidence>
<reference evidence="2" key="1">
    <citation type="journal article" date="2019" name="Int. J. Syst. Evol. Microbiol.">
        <title>The Global Catalogue of Microorganisms (GCM) 10K type strain sequencing project: providing services to taxonomists for standard genome sequencing and annotation.</title>
        <authorList>
            <consortium name="The Broad Institute Genomics Platform"/>
            <consortium name="The Broad Institute Genome Sequencing Center for Infectious Disease"/>
            <person name="Wu L."/>
            <person name="Ma J."/>
        </authorList>
    </citation>
    <scope>NUCLEOTIDE SEQUENCE [LARGE SCALE GENOMIC DNA]</scope>
    <source>
        <strain evidence="2">TBRC 4489</strain>
    </source>
</reference>
<comment type="caution">
    <text evidence="1">The sequence shown here is derived from an EMBL/GenBank/DDBJ whole genome shotgun (WGS) entry which is preliminary data.</text>
</comment>
<keyword evidence="2" id="KW-1185">Reference proteome</keyword>
<name>A0ABV8I8D8_9ACTN</name>
<protein>
    <submittedName>
        <fullName evidence="1">Uncharacterized protein</fullName>
    </submittedName>
</protein>
<dbReference type="RefSeq" id="WP_377289311.1">
    <property type="nucleotide sequence ID" value="NZ_JBHSBM010000018.1"/>
</dbReference>
<sequence length="1083" mass="110816">MPVEPQPCAPGGGSGPVEVTTCCSPSIASTALCRADGTAVLLVVRSGCVECGATAEAPAVIGWIDPATGAFTPGAAPADTGPCDTPGCVETICVQRCDDTDGDGTADQAYSELWCVRADGTTELLLTYSGDPSAPYNPVSPVECAYGCPEHETVMLCDSRPDGSVVPFLRRYVFLNGAGSFEDVAVDGQTPHVVLGTVGVCSAAPDCDSPTTPVATVGLCLPGGMPIAVVLTRDCDGATRQDGWINLSTGLFTAGDPPAGARACGDSRAFELTGVLCDTDPATGDVLGLVLVQYAYNPDGSLASVELLDPAIGDPYALQGELRICPGGDELPEQDLAVLCDVQADGTRVPFLRDWRRDTTGAITGYTDYTLDGAPYGPSGTVGVCQPEPGTPPVDVESYPLCVIDNATGTVLQHVRREVTYDATGTQVGERFVDAVTGAPVPLPGGAYLGVCPPPAEECRDSSTLLVCDLPAGGTPGAAVTDTDPTPYYPFPVADPVEGAQTLWDGGTLNLPPGVSPQPGTTGRVNSLAATIQAPRPGCDTGTAHVAVVVSVQQKGPDNGCGPTGHLRLFNRTTQAALTVLPAGTPAGYFGTLTVEADVPAADLAAGNIAFALALDAYDDSGGICPGTRSTGWQLSAFTATVVYDQAGCTAQVFANVVTDCETGAVQSVTYTLPDGTPYEPQGTIGQCETAGSGRQCCPAPGPECGDTEIAQLCDLTYDPQTPIPTPASDFTLSGNVVAANDGTTLWFAQANQEANGVAELTVGGLLPAVLYEFRFASAWIGAGAPTPATNNAIYLLEILDGATVLAARNRNVSNGSNVFPGGVLSEDVPPLAFIAPATGAVTIRFTDQTTGSPVNDRDLFLMPLEVRTAALTLTSTPFLRRFTFDCGGNLTSTQDLGLDGVTPYEVQGEAGQCAAAGGQCCSTAPECAQHLLQEYRWDDTTGDGLGDTAYVELITVDGCTGDLTSLGTYLPDLSGPYEPVSPATDCPAEGAPPARGVQARRIELAAGQTWDADAVALLQSVTATAHGGNAQVATADGTSTLFAGETATWSVARDADTALTGPLTITAQTAPVTITFTRGVQL</sequence>
<organism evidence="1 2">
    <name type="scientific">Planomonospora corallina</name>
    <dbReference type="NCBI Taxonomy" id="1806052"/>
    <lineage>
        <taxon>Bacteria</taxon>
        <taxon>Bacillati</taxon>
        <taxon>Actinomycetota</taxon>
        <taxon>Actinomycetes</taxon>
        <taxon>Streptosporangiales</taxon>
        <taxon>Streptosporangiaceae</taxon>
        <taxon>Planomonospora</taxon>
    </lineage>
</organism>
<proteinExistence type="predicted"/>